<evidence type="ECO:0000256" key="1">
    <source>
        <dbReference type="PROSITE-ProRule" id="PRU00339"/>
    </source>
</evidence>
<dbReference type="Proteomes" id="UP000525923">
    <property type="component" value="Unassembled WGS sequence"/>
</dbReference>
<sequence>MVGRNDPCPCGSGEKYKKCCGREEAVDLQQLMDTELETIMTGFAEHGLEPKEFHQLTQLFSNWQSVLSNVFGKDMIEAMAFESYVFHDRVDIWKGYIGRQKKAQKRQRVLDVLDLWEEPFYMLVEVQQVDNRILQLRDKVTGEIHQMVNAGGAKKGEWLFGVFLRSLRDGKPTVQPAEGLITIPAFQQTVIEELAARLKEGVNDPLDLYRPFVESIPELDLTPFQDEVMGLVSSFIDNYGLNNEVIEGIAFAFLKEVPVKARKPEGVTAGILQAANDFGLFEEVFLTQQIIAGELGTTVGTLSKYRDMVGGFVIERLDKDENAQPRDQNQYRQPYIMPEVVTEMGTDPRLTERGLWEMMKRTENAKSVADFNKVLQQPNVKYKPATDLDRAQQLCYEAFEKDGKERERLAQEALELNPKNGDANLLMAEFVEHDVEKELHYLTALNTGYRTFDDSFDVLWGYVPNRPFLRALFSYGAWLMEQGRYVKAIEQLTEIMDKNPLDHQGAKWLLLSAYIHAGKWEQAGDLTDSFALEDNTGIGMYFHYLSDLHTGVLKPHERSQMKQFIKKRNPHLFKLLQEGKKPGAFPRHFSLQEGNKDEAELVYWLIYGIGEVDEFLG</sequence>
<keyword evidence="1" id="KW-0802">TPR repeat</keyword>
<organism evidence="2 3">
    <name type="scientific">Planococcus koreensis</name>
    <dbReference type="NCBI Taxonomy" id="112331"/>
    <lineage>
        <taxon>Bacteria</taxon>
        <taxon>Bacillati</taxon>
        <taxon>Bacillota</taxon>
        <taxon>Bacilli</taxon>
        <taxon>Bacillales</taxon>
        <taxon>Caryophanaceae</taxon>
        <taxon>Planococcus</taxon>
    </lineage>
</organism>
<dbReference type="EMBL" id="JACHHE010000003">
    <property type="protein sequence ID" value="MBB5179985.1"/>
    <property type="molecule type" value="Genomic_DNA"/>
</dbReference>
<dbReference type="SUPFAM" id="SSF103642">
    <property type="entry name" value="Sec-C motif"/>
    <property type="match status" value="1"/>
</dbReference>
<dbReference type="Gene3D" id="1.25.40.10">
    <property type="entry name" value="Tetratricopeptide repeat domain"/>
    <property type="match status" value="1"/>
</dbReference>
<dbReference type="AlphaFoldDB" id="A0A7W8CQW6"/>
<evidence type="ECO:0000313" key="3">
    <source>
        <dbReference type="Proteomes" id="UP000525923"/>
    </source>
</evidence>
<dbReference type="PROSITE" id="PS50005">
    <property type="entry name" value="TPR"/>
    <property type="match status" value="1"/>
</dbReference>
<dbReference type="Pfam" id="PF02810">
    <property type="entry name" value="SEC-C"/>
    <property type="match status" value="1"/>
</dbReference>
<evidence type="ECO:0000313" key="2">
    <source>
        <dbReference type="EMBL" id="MBB5179985.1"/>
    </source>
</evidence>
<dbReference type="OrthoDB" id="6399948at2"/>
<keyword evidence="3" id="KW-1185">Reference proteome</keyword>
<gene>
    <name evidence="2" type="ORF">HNQ44_001409</name>
</gene>
<comment type="caution">
    <text evidence="2">The sequence shown here is derived from an EMBL/GenBank/DDBJ whole genome shotgun (WGS) entry which is preliminary data.</text>
</comment>
<dbReference type="InterPro" id="IPR004027">
    <property type="entry name" value="SEC_C_motif"/>
</dbReference>
<proteinExistence type="predicted"/>
<dbReference type="SUPFAM" id="SSF48452">
    <property type="entry name" value="TPR-like"/>
    <property type="match status" value="1"/>
</dbReference>
<protein>
    <submittedName>
        <fullName evidence="2">Tetratricopeptide (TPR) repeat protein</fullName>
    </submittedName>
</protein>
<dbReference type="InterPro" id="IPR019734">
    <property type="entry name" value="TPR_rpt"/>
</dbReference>
<name>A0A7W8CQW6_9BACL</name>
<dbReference type="InterPro" id="IPR011990">
    <property type="entry name" value="TPR-like_helical_dom_sf"/>
</dbReference>
<feature type="repeat" description="TPR" evidence="1">
    <location>
        <begin position="469"/>
        <end position="502"/>
    </location>
</feature>
<accession>A0A7W8CQW6</accession>
<dbReference type="Gene3D" id="3.10.450.50">
    <property type="match status" value="1"/>
</dbReference>
<reference evidence="2 3" key="1">
    <citation type="submission" date="2020-08" db="EMBL/GenBank/DDBJ databases">
        <title>Genomic Encyclopedia of Type Strains, Phase IV (KMG-IV): sequencing the most valuable type-strain genomes for metagenomic binning, comparative biology and taxonomic classification.</title>
        <authorList>
            <person name="Goeker M."/>
        </authorList>
    </citation>
    <scope>NUCLEOTIDE SEQUENCE [LARGE SCALE GENOMIC DNA]</scope>
    <source>
        <strain evidence="2 3">DSM 15895</strain>
    </source>
</reference>
<dbReference type="RefSeq" id="WP_158290613.1">
    <property type="nucleotide sequence ID" value="NZ_JACHHE010000003.1"/>
</dbReference>